<proteinExistence type="predicted"/>
<accession>A0ACB9SCB8</accession>
<dbReference type="Proteomes" id="UP001057402">
    <property type="component" value="Chromosome 2"/>
</dbReference>
<evidence type="ECO:0000313" key="2">
    <source>
        <dbReference type="Proteomes" id="UP001057402"/>
    </source>
</evidence>
<name>A0ACB9SCB8_9MYRT</name>
<evidence type="ECO:0000313" key="1">
    <source>
        <dbReference type="EMBL" id="KAI4387469.1"/>
    </source>
</evidence>
<dbReference type="EMBL" id="CM042881">
    <property type="protein sequence ID" value="KAI4387469.1"/>
    <property type="molecule type" value="Genomic_DNA"/>
</dbReference>
<sequence>MFPSEDEEPFPWRIDLGGVGIVLGGILVEGRETWSKKKNLLLDDVSMVRQFGVGFYSAYLVAEKLIVTSKHDDDEQYVWESQAGGSFIVTRDTSGETVGRGTKITLFLKED</sequence>
<keyword evidence="2" id="KW-1185">Reference proteome</keyword>
<gene>
    <name evidence="1" type="ORF">MLD38_005297</name>
</gene>
<comment type="caution">
    <text evidence="1">The sequence shown here is derived from an EMBL/GenBank/DDBJ whole genome shotgun (WGS) entry which is preliminary data.</text>
</comment>
<reference evidence="2" key="1">
    <citation type="journal article" date="2023" name="Front. Plant Sci.">
        <title>Chromosomal-level genome assembly of Melastoma candidum provides insights into trichome evolution.</title>
        <authorList>
            <person name="Zhong Y."/>
            <person name="Wu W."/>
            <person name="Sun C."/>
            <person name="Zou P."/>
            <person name="Liu Y."/>
            <person name="Dai S."/>
            <person name="Zhou R."/>
        </authorList>
    </citation>
    <scope>NUCLEOTIDE SEQUENCE [LARGE SCALE GENOMIC DNA]</scope>
</reference>
<protein>
    <submittedName>
        <fullName evidence="1">Uncharacterized protein</fullName>
    </submittedName>
</protein>
<organism evidence="1 2">
    <name type="scientific">Melastoma candidum</name>
    <dbReference type="NCBI Taxonomy" id="119954"/>
    <lineage>
        <taxon>Eukaryota</taxon>
        <taxon>Viridiplantae</taxon>
        <taxon>Streptophyta</taxon>
        <taxon>Embryophyta</taxon>
        <taxon>Tracheophyta</taxon>
        <taxon>Spermatophyta</taxon>
        <taxon>Magnoliopsida</taxon>
        <taxon>eudicotyledons</taxon>
        <taxon>Gunneridae</taxon>
        <taxon>Pentapetalae</taxon>
        <taxon>rosids</taxon>
        <taxon>malvids</taxon>
        <taxon>Myrtales</taxon>
        <taxon>Melastomataceae</taxon>
        <taxon>Melastomatoideae</taxon>
        <taxon>Melastomateae</taxon>
        <taxon>Melastoma</taxon>
    </lineage>
</organism>